<evidence type="ECO:0000313" key="2">
    <source>
        <dbReference type="EMBL" id="PIK34968.1"/>
    </source>
</evidence>
<dbReference type="GO" id="GO:0033617">
    <property type="term" value="P:mitochondrial respiratory chain complex IV assembly"/>
    <property type="evidence" value="ECO:0007669"/>
    <property type="project" value="TreeGrafter"/>
</dbReference>
<evidence type="ECO:0008006" key="4">
    <source>
        <dbReference type="Google" id="ProtNLM"/>
    </source>
</evidence>
<comment type="caution">
    <text evidence="2">The sequence shown here is derived from an EMBL/GenBank/DDBJ whole genome shotgun (WGS) entry which is preliminary data.</text>
</comment>
<keyword evidence="1" id="KW-0812">Transmembrane</keyword>
<sequence>MLTLYIHCRADMPLPLKTLRSIAVITGFATLGGATFFYKKIQDNLISGTYYSTSLMLLKEHEYAKELLGHPIKTKFIDLGDQFNVIDGEKGVAQLAIPLRGKKQNGTLYTWSTRTEPGADWTVEKVELQLKGSPRVETVYRKERTQVNAEQGDSR</sequence>
<dbReference type="Proteomes" id="UP000230750">
    <property type="component" value="Unassembled WGS sequence"/>
</dbReference>
<keyword evidence="1" id="KW-0472">Membrane</keyword>
<name>A0A2G8JGY0_STIJA</name>
<dbReference type="GO" id="GO:0005743">
    <property type="term" value="C:mitochondrial inner membrane"/>
    <property type="evidence" value="ECO:0007669"/>
    <property type="project" value="TreeGrafter"/>
</dbReference>
<dbReference type="PANTHER" id="PTHR47148:SF1">
    <property type="entry name" value="CYTOCHROME C OXIDASE ASSEMBLY FACTOR 1 HOMOLOG"/>
    <property type="match status" value="1"/>
</dbReference>
<dbReference type="GO" id="GO:0032981">
    <property type="term" value="P:mitochondrial respiratory chain complex I assembly"/>
    <property type="evidence" value="ECO:0007669"/>
    <property type="project" value="TreeGrafter"/>
</dbReference>
<accession>A0A2G8JGY0</accession>
<dbReference type="InterPro" id="IPR014807">
    <property type="entry name" value="Coa1"/>
</dbReference>
<feature type="transmembrane region" description="Helical" evidence="1">
    <location>
        <begin position="19"/>
        <end position="38"/>
    </location>
</feature>
<dbReference type="STRING" id="307972.A0A2G8JGY0"/>
<keyword evidence="1" id="KW-1133">Transmembrane helix</keyword>
<dbReference type="PANTHER" id="PTHR47148">
    <property type="entry name" value="CYTOCHROME C OXIDASE ASSEMBLY FACTOR 1 HOMOLOG"/>
    <property type="match status" value="1"/>
</dbReference>
<organism evidence="2 3">
    <name type="scientific">Stichopus japonicus</name>
    <name type="common">Sea cucumber</name>
    <dbReference type="NCBI Taxonomy" id="307972"/>
    <lineage>
        <taxon>Eukaryota</taxon>
        <taxon>Metazoa</taxon>
        <taxon>Echinodermata</taxon>
        <taxon>Eleutherozoa</taxon>
        <taxon>Echinozoa</taxon>
        <taxon>Holothuroidea</taxon>
        <taxon>Aspidochirotacea</taxon>
        <taxon>Aspidochirotida</taxon>
        <taxon>Stichopodidae</taxon>
        <taxon>Apostichopus</taxon>
    </lineage>
</organism>
<dbReference type="OrthoDB" id="10037790at2759"/>
<proteinExistence type="predicted"/>
<dbReference type="AlphaFoldDB" id="A0A2G8JGY0"/>
<dbReference type="Pfam" id="PF08695">
    <property type="entry name" value="Coa1"/>
    <property type="match status" value="1"/>
</dbReference>
<keyword evidence="3" id="KW-1185">Reference proteome</keyword>
<evidence type="ECO:0000256" key="1">
    <source>
        <dbReference type="SAM" id="Phobius"/>
    </source>
</evidence>
<protein>
    <recommendedName>
        <fullName evidence="4">Cytochrome c oxidase assembly factor 1-like</fullName>
    </recommendedName>
</protein>
<evidence type="ECO:0000313" key="3">
    <source>
        <dbReference type="Proteomes" id="UP000230750"/>
    </source>
</evidence>
<gene>
    <name evidence="2" type="ORF">BSL78_28203</name>
</gene>
<reference evidence="2 3" key="1">
    <citation type="journal article" date="2017" name="PLoS Biol.">
        <title>The sea cucumber genome provides insights into morphological evolution and visceral regeneration.</title>
        <authorList>
            <person name="Zhang X."/>
            <person name="Sun L."/>
            <person name="Yuan J."/>
            <person name="Sun Y."/>
            <person name="Gao Y."/>
            <person name="Zhang L."/>
            <person name="Li S."/>
            <person name="Dai H."/>
            <person name="Hamel J.F."/>
            <person name="Liu C."/>
            <person name="Yu Y."/>
            <person name="Liu S."/>
            <person name="Lin W."/>
            <person name="Guo K."/>
            <person name="Jin S."/>
            <person name="Xu P."/>
            <person name="Storey K.B."/>
            <person name="Huan P."/>
            <person name="Zhang T."/>
            <person name="Zhou Y."/>
            <person name="Zhang J."/>
            <person name="Lin C."/>
            <person name="Li X."/>
            <person name="Xing L."/>
            <person name="Huo D."/>
            <person name="Sun M."/>
            <person name="Wang L."/>
            <person name="Mercier A."/>
            <person name="Li F."/>
            <person name="Yang H."/>
            <person name="Xiang J."/>
        </authorList>
    </citation>
    <scope>NUCLEOTIDE SEQUENCE [LARGE SCALE GENOMIC DNA]</scope>
    <source>
        <strain evidence="2">Shaxun</strain>
        <tissue evidence="2">Muscle</tissue>
    </source>
</reference>
<dbReference type="EMBL" id="MRZV01002025">
    <property type="protein sequence ID" value="PIK34968.1"/>
    <property type="molecule type" value="Genomic_DNA"/>
</dbReference>